<feature type="compositionally biased region" description="Basic and acidic residues" evidence="1">
    <location>
        <begin position="123"/>
        <end position="134"/>
    </location>
</feature>
<feature type="region of interest" description="Disordered" evidence="1">
    <location>
        <begin position="120"/>
        <end position="142"/>
    </location>
</feature>
<name>A0A816Y4H3_9BILA</name>
<dbReference type="AlphaFoldDB" id="A0A816Y4H3"/>
<evidence type="ECO:0000256" key="1">
    <source>
        <dbReference type="SAM" id="MobiDB-lite"/>
    </source>
</evidence>
<feature type="transmembrane region" description="Helical" evidence="2">
    <location>
        <begin position="155"/>
        <end position="178"/>
    </location>
</feature>
<dbReference type="EMBL" id="CAJNRE010017435">
    <property type="protein sequence ID" value="CAF2154698.1"/>
    <property type="molecule type" value="Genomic_DNA"/>
</dbReference>
<dbReference type="OrthoDB" id="6130531at2759"/>
<comment type="caution">
    <text evidence="5">The sequence shown here is derived from an EMBL/GenBank/DDBJ whole genome shotgun (WGS) entry which is preliminary data.</text>
</comment>
<keyword evidence="2" id="KW-0472">Membrane</keyword>
<evidence type="ECO:0000313" key="3">
    <source>
        <dbReference type="EMBL" id="CAF1468082.1"/>
    </source>
</evidence>
<gene>
    <name evidence="3" type="ORF">CJN711_LOCUS25498</name>
    <name evidence="4" type="ORF">KQP761_LOCUS31434</name>
    <name evidence="5" type="ORF">MBJ925_LOCUS31925</name>
</gene>
<evidence type="ECO:0000256" key="2">
    <source>
        <dbReference type="SAM" id="Phobius"/>
    </source>
</evidence>
<sequence>MTTHTATTLDDCSPHRHQTLYSNRIYARTTTVPRLSNVNRPFHSYLKTLPAINICENLLYDVTIAGDAGLATSSSYINSSEPYDNTFANTYDNPIQYFENYPSKSTEIVNKSLNNLPHSNENFYDHTEADRNNEKYSSNTSRSTSPALFYLENKNLAICACIISLLLLSLIGLGIFVLNKLIRPVIINTTVNNHYGIMNTTNTTTTTASSVMASRSIISKSLVMPLRRSSIDILTTSTTTKLRDDFDFPCPPKRWGRVCENICKPCGLGVCDSITGNCICPDDMYGEFCDLWKVNDKPKRGDMMS</sequence>
<protein>
    <recommendedName>
        <fullName evidence="7">EGF-like domain-containing protein</fullName>
    </recommendedName>
</protein>
<dbReference type="Gene3D" id="2.170.300.10">
    <property type="entry name" value="Tie2 ligand-binding domain superfamily"/>
    <property type="match status" value="1"/>
</dbReference>
<organism evidence="5 6">
    <name type="scientific">Rotaria magnacalcarata</name>
    <dbReference type="NCBI Taxonomy" id="392030"/>
    <lineage>
        <taxon>Eukaryota</taxon>
        <taxon>Metazoa</taxon>
        <taxon>Spiralia</taxon>
        <taxon>Gnathifera</taxon>
        <taxon>Rotifera</taxon>
        <taxon>Eurotatoria</taxon>
        <taxon>Bdelloidea</taxon>
        <taxon>Philodinida</taxon>
        <taxon>Philodinidae</taxon>
        <taxon>Rotaria</taxon>
    </lineage>
</organism>
<keyword evidence="2" id="KW-1133">Transmembrane helix</keyword>
<dbReference type="EMBL" id="CAJNOW010017484">
    <property type="protein sequence ID" value="CAF1658075.1"/>
    <property type="molecule type" value="Genomic_DNA"/>
</dbReference>
<dbReference type="Proteomes" id="UP000663855">
    <property type="component" value="Unassembled WGS sequence"/>
</dbReference>
<dbReference type="Proteomes" id="UP000663834">
    <property type="component" value="Unassembled WGS sequence"/>
</dbReference>
<dbReference type="EMBL" id="CAJNOV010011887">
    <property type="protein sequence ID" value="CAF1468082.1"/>
    <property type="molecule type" value="Genomic_DNA"/>
</dbReference>
<proteinExistence type="predicted"/>
<reference evidence="5" key="1">
    <citation type="submission" date="2021-02" db="EMBL/GenBank/DDBJ databases">
        <authorList>
            <person name="Nowell W R."/>
        </authorList>
    </citation>
    <scope>NUCLEOTIDE SEQUENCE</scope>
</reference>
<evidence type="ECO:0000313" key="6">
    <source>
        <dbReference type="Proteomes" id="UP000663824"/>
    </source>
</evidence>
<evidence type="ECO:0000313" key="5">
    <source>
        <dbReference type="EMBL" id="CAF2154698.1"/>
    </source>
</evidence>
<evidence type="ECO:0000313" key="4">
    <source>
        <dbReference type="EMBL" id="CAF1658075.1"/>
    </source>
</evidence>
<accession>A0A816Y4H3</accession>
<evidence type="ECO:0008006" key="7">
    <source>
        <dbReference type="Google" id="ProtNLM"/>
    </source>
</evidence>
<keyword evidence="2" id="KW-0812">Transmembrane</keyword>
<dbReference type="Proteomes" id="UP000663824">
    <property type="component" value="Unassembled WGS sequence"/>
</dbReference>